<feature type="transmembrane region" description="Helical" evidence="6">
    <location>
        <begin position="12"/>
        <end position="36"/>
    </location>
</feature>
<dbReference type="Pfam" id="PF23357">
    <property type="entry name" value="DUF7088"/>
    <property type="match status" value="1"/>
</dbReference>
<feature type="transmembrane region" description="Helical" evidence="6">
    <location>
        <begin position="252"/>
        <end position="271"/>
    </location>
</feature>
<keyword evidence="5 6" id="KW-0472">Membrane</keyword>
<dbReference type="OrthoDB" id="9777219at2"/>
<evidence type="ECO:0000256" key="4">
    <source>
        <dbReference type="ARBA" id="ARBA00022989"/>
    </source>
</evidence>
<dbReference type="PANTHER" id="PTHR30294:SF29">
    <property type="entry name" value="MULTIDRUG ABC TRANSPORTER PERMEASE YBHS-RELATED"/>
    <property type="match status" value="1"/>
</dbReference>
<feature type="transmembrane region" description="Helical" evidence="6">
    <location>
        <begin position="165"/>
        <end position="191"/>
    </location>
</feature>
<accession>A0A2T5C537</accession>
<keyword evidence="3 6" id="KW-0812">Transmembrane</keyword>
<feature type="transmembrane region" description="Helical" evidence="6">
    <location>
        <begin position="56"/>
        <end position="74"/>
    </location>
</feature>
<reference evidence="10 11" key="1">
    <citation type="submission" date="2018-04" db="EMBL/GenBank/DDBJ databases">
        <title>Genomic Encyclopedia of Archaeal and Bacterial Type Strains, Phase II (KMG-II): from individual species to whole genera.</title>
        <authorList>
            <person name="Goeker M."/>
        </authorList>
    </citation>
    <scope>NUCLEOTIDE SEQUENCE [LARGE SCALE GENOMIC DNA]</scope>
    <source>
        <strain evidence="10 11">DSM 28823</strain>
    </source>
</reference>
<gene>
    <name evidence="10" type="ORF">C8N47_103247</name>
</gene>
<keyword evidence="11" id="KW-1185">Reference proteome</keyword>
<evidence type="ECO:0000313" key="11">
    <source>
        <dbReference type="Proteomes" id="UP000243525"/>
    </source>
</evidence>
<dbReference type="InterPro" id="IPR055396">
    <property type="entry name" value="DUF7088"/>
</dbReference>
<organism evidence="10 11">
    <name type="scientific">Mangrovibacterium marinum</name>
    <dbReference type="NCBI Taxonomy" id="1639118"/>
    <lineage>
        <taxon>Bacteria</taxon>
        <taxon>Pseudomonadati</taxon>
        <taxon>Bacteroidota</taxon>
        <taxon>Bacteroidia</taxon>
        <taxon>Marinilabiliales</taxon>
        <taxon>Prolixibacteraceae</taxon>
        <taxon>Mangrovibacterium</taxon>
    </lineage>
</organism>
<feature type="transmembrane region" description="Helical" evidence="6">
    <location>
        <begin position="773"/>
        <end position="796"/>
    </location>
</feature>
<dbReference type="AlphaFoldDB" id="A0A2T5C537"/>
<feature type="domain" description="ABC-2 type transporter transmembrane" evidence="8">
    <location>
        <begin position="46"/>
        <end position="189"/>
    </location>
</feature>
<evidence type="ECO:0000256" key="2">
    <source>
        <dbReference type="ARBA" id="ARBA00022475"/>
    </source>
</evidence>
<comment type="subcellular location">
    <subcellularLocation>
        <location evidence="1">Cell membrane</location>
        <topology evidence="1">Multi-pass membrane protein</topology>
    </subcellularLocation>
</comment>
<feature type="transmembrane region" description="Helical" evidence="6">
    <location>
        <begin position="95"/>
        <end position="122"/>
    </location>
</feature>
<dbReference type="EMBL" id="QAAD01000003">
    <property type="protein sequence ID" value="PTN09950.1"/>
    <property type="molecule type" value="Genomic_DNA"/>
</dbReference>
<dbReference type="GO" id="GO:0005886">
    <property type="term" value="C:plasma membrane"/>
    <property type="evidence" value="ECO:0007669"/>
    <property type="project" value="UniProtKB-SubCell"/>
</dbReference>
<evidence type="ECO:0000256" key="1">
    <source>
        <dbReference type="ARBA" id="ARBA00004651"/>
    </source>
</evidence>
<dbReference type="InterPro" id="IPR051449">
    <property type="entry name" value="ABC-2_transporter_component"/>
</dbReference>
<dbReference type="InterPro" id="IPR019860">
    <property type="entry name" value="Motility-assoc_ABC_perm_GldF"/>
</dbReference>
<protein>
    <submittedName>
        <fullName evidence="10">Protein involved in gliding motility GldG</fullName>
    </submittedName>
</protein>
<feature type="transmembrane region" description="Helical" evidence="6">
    <location>
        <begin position="220"/>
        <end position="240"/>
    </location>
</feature>
<evidence type="ECO:0000256" key="5">
    <source>
        <dbReference type="ARBA" id="ARBA00023136"/>
    </source>
</evidence>
<comment type="caution">
    <text evidence="10">The sequence shown here is derived from an EMBL/GenBank/DDBJ whole genome shotgun (WGS) entry which is preliminary data.</text>
</comment>
<feature type="domain" description="ABC-type uncharacterised transport system" evidence="7">
    <location>
        <begin position="433"/>
        <end position="739"/>
    </location>
</feature>
<dbReference type="NCBIfam" id="TIGR03521">
    <property type="entry name" value="GldG"/>
    <property type="match status" value="1"/>
</dbReference>
<dbReference type="Proteomes" id="UP000243525">
    <property type="component" value="Unassembled WGS sequence"/>
</dbReference>
<dbReference type="RefSeq" id="WP_107821328.1">
    <property type="nucleotide sequence ID" value="NZ_OY782574.1"/>
</dbReference>
<evidence type="ECO:0000313" key="10">
    <source>
        <dbReference type="EMBL" id="PTN09950.1"/>
    </source>
</evidence>
<dbReference type="GO" id="GO:0140359">
    <property type="term" value="F:ABC-type transporter activity"/>
    <property type="evidence" value="ECO:0007669"/>
    <property type="project" value="InterPro"/>
</dbReference>
<keyword evidence="2" id="KW-1003">Cell membrane</keyword>
<dbReference type="Pfam" id="PF09822">
    <property type="entry name" value="ABC_transp_aux"/>
    <property type="match status" value="1"/>
</dbReference>
<evidence type="ECO:0000256" key="3">
    <source>
        <dbReference type="ARBA" id="ARBA00022692"/>
    </source>
</evidence>
<dbReference type="InterPro" id="IPR019863">
    <property type="entry name" value="Motility-assoc_ABC-rel_GldG"/>
</dbReference>
<sequence length="803" mass="90211">MYSLFRKEITSFFGSITGYLVAFVFLIANGLFLWVFPGAYNLLENGYASLSPYFSLAPWIFLFLIPALTMRLFAEEKRLGTLEILITRPYSLLQLVWAKYLAGLFLVLVSLLPTLIYFYSIYNLGNPVGNWDSGAAWGSFIGLFLLAAFYVALGLLASSLTDNPVFAFIAALFLCFFFYTGFDFVAAMNIAPGVKSFFLKLGISAHYESVSRGVLDSRDMLYFVVAVAFVLVLTSMLLRRKQQNRRQQTKKLLGLLVGVLVLMTLGSQWFFRIDLTSEKRYSLSPVSKEMLTGLDAPLKVDLYLAGDLPPGFRQLQQAVAEKVQDLDAWAAQSVRLELRDPYEISNTDKRNKLFNQLVALGIQPTDLRQSQEQGTVTKLIFPGAVIRYGDQTIGVNLLKNNPSLAAEQNLNNSIETLEFELMNVIRQLLQGEKPEVVFLTGQGELSEAETWDIRSSLSENFRVTEKTAGQLLATDSLARAVIIADPSRPFGEQEKFWIDQYLMRGGNLLWLFDPVQVSLDSLSRGETTIAFPRDLNLMDQLFKYGVRVNPDLLQDVECILIPVNTSPVASQPKFSPAPWYYSPLLTPADDHVISRNLNSLKSEFVSSIDTVGRNPEVHKSVILHTSPYSRKVGTPEEISLRSINSPPARELFQQSNIPVGVLLEGQFPSVFANRMTNQLNSPGIQVLTKSKSARMIVLADGSLIANKVSRRNGQIRTQPLGYDEYSQQTFGNKAFLLNAVNYLCDNSGMMALRSRVFKIRSLDKVRLREEKTYWQVLNLAGPLVIILLFGLIFQLIRLKKYRG</sequence>
<evidence type="ECO:0000256" key="6">
    <source>
        <dbReference type="SAM" id="Phobius"/>
    </source>
</evidence>
<dbReference type="InterPro" id="IPR019196">
    <property type="entry name" value="ABC_transp_unknown"/>
</dbReference>
<dbReference type="Pfam" id="PF12698">
    <property type="entry name" value="ABC2_membrane_3"/>
    <property type="match status" value="1"/>
</dbReference>
<keyword evidence="4 6" id="KW-1133">Transmembrane helix</keyword>
<feature type="transmembrane region" description="Helical" evidence="6">
    <location>
        <begin position="134"/>
        <end position="153"/>
    </location>
</feature>
<evidence type="ECO:0000259" key="7">
    <source>
        <dbReference type="Pfam" id="PF09822"/>
    </source>
</evidence>
<dbReference type="InterPro" id="IPR013525">
    <property type="entry name" value="ABC2_TM"/>
</dbReference>
<name>A0A2T5C537_9BACT</name>
<evidence type="ECO:0000259" key="9">
    <source>
        <dbReference type="Pfam" id="PF23357"/>
    </source>
</evidence>
<dbReference type="NCBIfam" id="TIGR03518">
    <property type="entry name" value="ABC_perm_GldF"/>
    <property type="match status" value="1"/>
</dbReference>
<feature type="domain" description="DUF7088" evidence="9">
    <location>
        <begin position="278"/>
        <end position="387"/>
    </location>
</feature>
<evidence type="ECO:0000259" key="8">
    <source>
        <dbReference type="Pfam" id="PF12698"/>
    </source>
</evidence>
<dbReference type="PANTHER" id="PTHR30294">
    <property type="entry name" value="MEMBRANE COMPONENT OF ABC TRANSPORTER YHHJ-RELATED"/>
    <property type="match status" value="1"/>
</dbReference>
<proteinExistence type="predicted"/>